<proteinExistence type="predicted"/>
<dbReference type="EMBL" id="GL574811">
    <property type="protein sequence ID" value="ELR03982.1"/>
    <property type="molecule type" value="Genomic_DNA"/>
</dbReference>
<evidence type="ECO:0000256" key="1">
    <source>
        <dbReference type="SAM" id="MobiDB-lite"/>
    </source>
</evidence>
<gene>
    <name evidence="2" type="ORF">GMDG_08966</name>
</gene>
<dbReference type="Proteomes" id="UP000011064">
    <property type="component" value="Unassembled WGS sequence"/>
</dbReference>
<sequence length="100" mass="10586">MMTPNSSPPSRAAEDPWRNVLAMRRATACNRRSPAAGPIVSFTDLKLSRPMQSDAPMPPFGPATAASPRRARDGGHGLKDPSENRGGPDTQPGPLRGGVR</sequence>
<keyword evidence="3" id="KW-1185">Reference proteome</keyword>
<dbReference type="HOGENOM" id="CLU_2307227_0_0_1"/>
<evidence type="ECO:0000313" key="3">
    <source>
        <dbReference type="Proteomes" id="UP000011064"/>
    </source>
</evidence>
<organism evidence="2 3">
    <name type="scientific">Pseudogymnoascus destructans (strain ATCC MYA-4855 / 20631-21)</name>
    <name type="common">Bat white-nose syndrome fungus</name>
    <name type="synonym">Geomyces destructans</name>
    <dbReference type="NCBI Taxonomy" id="658429"/>
    <lineage>
        <taxon>Eukaryota</taxon>
        <taxon>Fungi</taxon>
        <taxon>Dikarya</taxon>
        <taxon>Ascomycota</taxon>
        <taxon>Pezizomycotina</taxon>
        <taxon>Leotiomycetes</taxon>
        <taxon>Thelebolales</taxon>
        <taxon>Thelebolaceae</taxon>
        <taxon>Pseudogymnoascus</taxon>
    </lineage>
</organism>
<dbReference type="AlphaFoldDB" id="L8FSX8"/>
<evidence type="ECO:0000313" key="2">
    <source>
        <dbReference type="EMBL" id="ELR03982.1"/>
    </source>
</evidence>
<dbReference type="VEuPathDB" id="FungiDB:GMDG_08966"/>
<protein>
    <submittedName>
        <fullName evidence="2">Uncharacterized protein</fullName>
    </submittedName>
</protein>
<dbReference type="InParanoid" id="L8FSX8"/>
<reference evidence="3" key="1">
    <citation type="submission" date="2010-09" db="EMBL/GenBank/DDBJ databases">
        <title>The genome sequence of Geomyces destructans 20631-21.</title>
        <authorList>
            <consortium name="The Broad Institute Genome Sequencing Platform"/>
            <person name="Cuomo C.A."/>
            <person name="Blehert D.S."/>
            <person name="Lorch J.M."/>
            <person name="Young S.K."/>
            <person name="Zeng Q."/>
            <person name="Gargeya S."/>
            <person name="Fitzgerald M."/>
            <person name="Haas B."/>
            <person name="Abouelleil A."/>
            <person name="Alvarado L."/>
            <person name="Arachchi H.M."/>
            <person name="Berlin A."/>
            <person name="Brown A."/>
            <person name="Chapman S.B."/>
            <person name="Chen Z."/>
            <person name="Dunbar C."/>
            <person name="Freedman E."/>
            <person name="Gearin G."/>
            <person name="Gellesch M."/>
            <person name="Goldberg J."/>
            <person name="Griggs A."/>
            <person name="Gujja S."/>
            <person name="Heiman D."/>
            <person name="Howarth C."/>
            <person name="Larson L."/>
            <person name="Lui A."/>
            <person name="MacDonald P.J.P."/>
            <person name="Montmayeur A."/>
            <person name="Murphy C."/>
            <person name="Neiman D."/>
            <person name="Pearson M."/>
            <person name="Priest M."/>
            <person name="Roberts A."/>
            <person name="Saif S."/>
            <person name="Shea T."/>
            <person name="Shenoy N."/>
            <person name="Sisk P."/>
            <person name="Stolte C."/>
            <person name="Sykes S."/>
            <person name="Wortman J."/>
            <person name="Nusbaum C."/>
            <person name="Birren B."/>
        </authorList>
    </citation>
    <scope>NUCLEOTIDE SEQUENCE [LARGE SCALE GENOMIC DNA]</scope>
    <source>
        <strain evidence="3">ATCC MYA-4855 / 20631-21</strain>
    </source>
</reference>
<accession>L8FSX8</accession>
<name>L8FSX8_PSED2</name>
<feature type="region of interest" description="Disordered" evidence="1">
    <location>
        <begin position="28"/>
        <end position="100"/>
    </location>
</feature>
<feature type="compositionally biased region" description="Basic and acidic residues" evidence="1">
    <location>
        <begin position="70"/>
        <end position="83"/>
    </location>
</feature>